<comment type="caution">
    <text evidence="1">The sequence shown here is derived from an EMBL/GenBank/DDBJ whole genome shotgun (WGS) entry which is preliminary data.</text>
</comment>
<gene>
    <name evidence="1" type="ORF">DSO57_1002419</name>
</gene>
<evidence type="ECO:0000313" key="1">
    <source>
        <dbReference type="EMBL" id="KAJ9059421.1"/>
    </source>
</evidence>
<reference evidence="1" key="1">
    <citation type="submission" date="2022-04" db="EMBL/GenBank/DDBJ databases">
        <title>Genome of the entomopathogenic fungus Entomophthora muscae.</title>
        <authorList>
            <person name="Elya C."/>
            <person name="Lovett B.R."/>
            <person name="Lee E."/>
            <person name="Macias A.M."/>
            <person name="Hajek A.E."/>
            <person name="De Bivort B.L."/>
            <person name="Kasson M.T."/>
            <person name="De Fine Licht H.H."/>
            <person name="Stajich J.E."/>
        </authorList>
    </citation>
    <scope>NUCLEOTIDE SEQUENCE</scope>
    <source>
        <strain evidence="1">Berkeley</strain>
    </source>
</reference>
<organism evidence="1 2">
    <name type="scientific">Entomophthora muscae</name>
    <dbReference type="NCBI Taxonomy" id="34485"/>
    <lineage>
        <taxon>Eukaryota</taxon>
        <taxon>Fungi</taxon>
        <taxon>Fungi incertae sedis</taxon>
        <taxon>Zoopagomycota</taxon>
        <taxon>Entomophthoromycotina</taxon>
        <taxon>Entomophthoromycetes</taxon>
        <taxon>Entomophthorales</taxon>
        <taxon>Entomophthoraceae</taxon>
        <taxon>Entomophthora</taxon>
    </lineage>
</organism>
<evidence type="ECO:0000313" key="2">
    <source>
        <dbReference type="Proteomes" id="UP001165960"/>
    </source>
</evidence>
<proteinExistence type="predicted"/>
<dbReference type="EMBL" id="QTSX02005685">
    <property type="protein sequence ID" value="KAJ9059421.1"/>
    <property type="molecule type" value="Genomic_DNA"/>
</dbReference>
<accession>A0ACC2SBC6</accession>
<name>A0ACC2SBC6_9FUNG</name>
<sequence>MTPMMYMDSISIYLANDKNTSKKAKGTKSPSKFTKAIKKKAATINNASPKPHPRILSSSPLSIAQFTLLGKRKLMCCLMITIFITWHQMKSPIRSGTRPKRPTPKISLLHMRSTTTTPLFSPIKIPWCKLIRG</sequence>
<dbReference type="Proteomes" id="UP001165960">
    <property type="component" value="Unassembled WGS sequence"/>
</dbReference>
<protein>
    <submittedName>
        <fullName evidence="1">Uncharacterized protein</fullName>
    </submittedName>
</protein>
<keyword evidence="2" id="KW-1185">Reference proteome</keyword>